<feature type="domain" description="O-antigen ligase-related" evidence="6">
    <location>
        <begin position="196"/>
        <end position="318"/>
    </location>
</feature>
<accession>A0A5P6PCR5</accession>
<feature type="transmembrane region" description="Helical" evidence="5">
    <location>
        <begin position="346"/>
        <end position="362"/>
    </location>
</feature>
<evidence type="ECO:0000256" key="3">
    <source>
        <dbReference type="ARBA" id="ARBA00022989"/>
    </source>
</evidence>
<feature type="transmembrane region" description="Helical" evidence="5">
    <location>
        <begin position="107"/>
        <end position="127"/>
    </location>
</feature>
<gene>
    <name evidence="7" type="ORF">F8237_28965</name>
</gene>
<keyword evidence="2 5" id="KW-0812">Transmembrane</keyword>
<protein>
    <recommendedName>
        <fullName evidence="6">O-antigen ligase-related domain-containing protein</fullName>
    </recommendedName>
</protein>
<feature type="transmembrane region" description="Helical" evidence="5">
    <location>
        <begin position="73"/>
        <end position="95"/>
    </location>
</feature>
<comment type="subcellular location">
    <subcellularLocation>
        <location evidence="1">Membrane</location>
        <topology evidence="1">Multi-pass membrane protein</topology>
    </subcellularLocation>
</comment>
<dbReference type="OrthoDB" id="8209292at2"/>
<keyword evidence="4 5" id="KW-0472">Membrane</keyword>
<feature type="transmembrane region" description="Helical" evidence="5">
    <location>
        <begin position="139"/>
        <end position="158"/>
    </location>
</feature>
<dbReference type="RefSeq" id="WP_151649591.1">
    <property type="nucleotide sequence ID" value="NZ_CP044543.1"/>
</dbReference>
<feature type="transmembrane region" description="Helical" evidence="5">
    <location>
        <begin position="12"/>
        <end position="31"/>
    </location>
</feature>
<dbReference type="EMBL" id="CP044543">
    <property type="protein sequence ID" value="QFI76075.1"/>
    <property type="molecule type" value="Genomic_DNA"/>
</dbReference>
<feature type="transmembrane region" description="Helical" evidence="5">
    <location>
        <begin position="192"/>
        <end position="221"/>
    </location>
</feature>
<dbReference type="GO" id="GO:0016020">
    <property type="term" value="C:membrane"/>
    <property type="evidence" value="ECO:0007669"/>
    <property type="project" value="UniProtKB-SubCell"/>
</dbReference>
<keyword evidence="3 5" id="KW-1133">Transmembrane helix</keyword>
<sequence length="406" mass="42902">MPMTAASGRTGTMAILMSFWAWCGLLCFPMIGLTEDYLDAPTAFGSGGAVLIGQTAGLVLFLTAVTLARPFQLLASLTRLSLAQAAIVVIIYLSLGLQLQGDEGSTFIGIFYTSLLMMTALTLSVVWTLEPNDLESGLGMASIIFCVFGISALAVLGLPENRNVGGIQPNLFAAPLLIAFILSQFRPGLISLAVRIACFAMVALVSSRFALIGCITALLVYELTYRPLSAWKLAALVLVVVSGIILWPQIASMLALDDPSRDASSGFSGRDEYWYSALAAITDHPFGIGFKRATAAEAGHNGYLKTVVEFGVVGGGLIIFLLACTIAAATLDVVKSAGRTLQDHRFACARLAGLVALAFGAFFQPQLLSLGDAFGVSLLLLLFRPRTKPAPHRAPVTRLHAPAMPG</sequence>
<evidence type="ECO:0000313" key="8">
    <source>
        <dbReference type="Proteomes" id="UP000325641"/>
    </source>
</evidence>
<proteinExistence type="predicted"/>
<dbReference type="InterPro" id="IPR007016">
    <property type="entry name" value="O-antigen_ligase-rel_domated"/>
</dbReference>
<evidence type="ECO:0000313" key="7">
    <source>
        <dbReference type="EMBL" id="QFI76075.1"/>
    </source>
</evidence>
<evidence type="ECO:0000259" key="6">
    <source>
        <dbReference type="Pfam" id="PF04932"/>
    </source>
</evidence>
<feature type="transmembrane region" description="Helical" evidence="5">
    <location>
        <begin position="310"/>
        <end position="334"/>
    </location>
</feature>
<organism evidence="7 8">
    <name type="scientific">Bradyrhizobium betae</name>
    <dbReference type="NCBI Taxonomy" id="244734"/>
    <lineage>
        <taxon>Bacteria</taxon>
        <taxon>Pseudomonadati</taxon>
        <taxon>Pseudomonadota</taxon>
        <taxon>Alphaproteobacteria</taxon>
        <taxon>Hyphomicrobiales</taxon>
        <taxon>Nitrobacteraceae</taxon>
        <taxon>Bradyrhizobium</taxon>
    </lineage>
</organism>
<evidence type="ECO:0000256" key="5">
    <source>
        <dbReference type="SAM" id="Phobius"/>
    </source>
</evidence>
<name>A0A5P6PCR5_9BRAD</name>
<dbReference type="AlphaFoldDB" id="A0A5P6PCR5"/>
<evidence type="ECO:0000256" key="2">
    <source>
        <dbReference type="ARBA" id="ARBA00022692"/>
    </source>
</evidence>
<feature type="transmembrane region" description="Helical" evidence="5">
    <location>
        <begin position="233"/>
        <end position="256"/>
    </location>
</feature>
<evidence type="ECO:0000256" key="1">
    <source>
        <dbReference type="ARBA" id="ARBA00004141"/>
    </source>
</evidence>
<reference evidence="8" key="1">
    <citation type="submission" date="2019-10" db="EMBL/GenBank/DDBJ databases">
        <title>Complete Genome Sequence of Bradyrhizobium betae type strain PL7HG1T.</title>
        <authorList>
            <person name="Bromfield E.S.P."/>
            <person name="Cloutier S."/>
        </authorList>
    </citation>
    <scope>NUCLEOTIDE SEQUENCE [LARGE SCALE GENOMIC DNA]</scope>
    <source>
        <strain evidence="8">PL7HG1</strain>
    </source>
</reference>
<feature type="transmembrane region" description="Helical" evidence="5">
    <location>
        <begin position="43"/>
        <end position="67"/>
    </location>
</feature>
<dbReference type="Proteomes" id="UP000325641">
    <property type="component" value="Chromosome"/>
</dbReference>
<dbReference type="Pfam" id="PF04932">
    <property type="entry name" value="Wzy_C"/>
    <property type="match status" value="1"/>
</dbReference>
<dbReference type="KEGG" id="bbet:F8237_28965"/>
<evidence type="ECO:0000256" key="4">
    <source>
        <dbReference type="ARBA" id="ARBA00023136"/>
    </source>
</evidence>